<comment type="similarity">
    <text evidence="2">Belongs to the asparagine synthetase family.</text>
</comment>
<dbReference type="Pfam" id="PF13537">
    <property type="entry name" value="GATase_7"/>
    <property type="match status" value="1"/>
</dbReference>
<keyword evidence="8" id="KW-0028">Amino-acid biosynthesis</keyword>
<dbReference type="InterPro" id="IPR051786">
    <property type="entry name" value="ASN_synthetase/amidase"/>
</dbReference>
<feature type="active site" description="For GATase activity" evidence="8">
    <location>
        <position position="77"/>
    </location>
</feature>
<dbReference type="GO" id="GO:0006529">
    <property type="term" value="P:asparagine biosynthetic process"/>
    <property type="evidence" value="ECO:0007669"/>
    <property type="project" value="UniProtKB-KW"/>
</dbReference>
<dbReference type="SUPFAM" id="SSF52402">
    <property type="entry name" value="Adenine nucleotide alpha hydrolases-like"/>
    <property type="match status" value="1"/>
</dbReference>
<evidence type="ECO:0000256" key="9">
    <source>
        <dbReference type="PIRSR" id="PIRSR001589-2"/>
    </source>
</evidence>
<evidence type="ECO:0000256" key="2">
    <source>
        <dbReference type="ARBA" id="ARBA00005752"/>
    </source>
</evidence>
<dbReference type="GO" id="GO:0004066">
    <property type="term" value="F:asparagine synthase (glutamine-hydrolyzing) activity"/>
    <property type="evidence" value="ECO:0007669"/>
    <property type="project" value="UniProtKB-EC"/>
</dbReference>
<dbReference type="GO" id="GO:0005524">
    <property type="term" value="F:ATP binding"/>
    <property type="evidence" value="ECO:0007669"/>
    <property type="project" value="UniProtKB-KW"/>
</dbReference>
<dbReference type="Gene3D" id="3.60.20.10">
    <property type="entry name" value="Glutamine Phosphoribosylpyrophosphate, subunit 1, domain 1"/>
    <property type="match status" value="1"/>
</dbReference>
<dbReference type="CDD" id="cd00712">
    <property type="entry name" value="AsnB"/>
    <property type="match status" value="1"/>
</dbReference>
<dbReference type="PIRSF" id="PIRSF001589">
    <property type="entry name" value="Asn_synthetase_glu-h"/>
    <property type="match status" value="1"/>
</dbReference>
<dbReference type="InterPro" id="IPR014729">
    <property type="entry name" value="Rossmann-like_a/b/a_fold"/>
</dbReference>
<gene>
    <name evidence="12" type="primary">asnB</name>
    <name evidence="12" type="ORF">E6K78_04295</name>
</gene>
<keyword evidence="8" id="KW-0061">Asparagine biosynthesis</keyword>
<dbReference type="Pfam" id="PF00733">
    <property type="entry name" value="Asn_synthase"/>
    <property type="match status" value="1"/>
</dbReference>
<organism evidence="12 13">
    <name type="scientific">Eiseniibacteriota bacterium</name>
    <dbReference type="NCBI Taxonomy" id="2212470"/>
    <lineage>
        <taxon>Bacteria</taxon>
        <taxon>Candidatus Eiseniibacteriota</taxon>
    </lineage>
</organism>
<dbReference type="EC" id="6.3.5.4" evidence="3"/>
<dbReference type="InterPro" id="IPR029055">
    <property type="entry name" value="Ntn_hydrolases_N"/>
</dbReference>
<dbReference type="SUPFAM" id="SSF56235">
    <property type="entry name" value="N-terminal nucleophile aminohydrolases (Ntn hydrolases)"/>
    <property type="match status" value="1"/>
</dbReference>
<dbReference type="AlphaFoldDB" id="A0A538TVF7"/>
<evidence type="ECO:0000256" key="4">
    <source>
        <dbReference type="ARBA" id="ARBA00022741"/>
    </source>
</evidence>
<evidence type="ECO:0000256" key="6">
    <source>
        <dbReference type="ARBA" id="ARBA00022962"/>
    </source>
</evidence>
<dbReference type="PROSITE" id="PS51278">
    <property type="entry name" value="GATASE_TYPE_2"/>
    <property type="match status" value="1"/>
</dbReference>
<evidence type="ECO:0000256" key="10">
    <source>
        <dbReference type="PIRSR" id="PIRSR001589-3"/>
    </source>
</evidence>
<keyword evidence="12" id="KW-0436">Ligase</keyword>
<protein>
    <recommendedName>
        <fullName evidence="3">asparagine synthase (glutamine-hydrolyzing)</fullName>
        <ecNumber evidence="3">6.3.5.4</ecNumber>
    </recommendedName>
</protein>
<keyword evidence="4 9" id="KW-0547">Nucleotide-binding</keyword>
<name>A0A538TVF7_UNCEI</name>
<evidence type="ECO:0000313" key="13">
    <source>
        <dbReference type="Proteomes" id="UP000316609"/>
    </source>
</evidence>
<dbReference type="PANTHER" id="PTHR43284">
    <property type="entry name" value="ASPARAGINE SYNTHETASE (GLUTAMINE-HYDROLYZING)"/>
    <property type="match status" value="1"/>
</dbReference>
<feature type="domain" description="Glutamine amidotransferase type-2" evidence="11">
    <location>
        <begin position="77"/>
        <end position="287"/>
    </location>
</feature>
<dbReference type="GO" id="GO:0005829">
    <property type="term" value="C:cytosol"/>
    <property type="evidence" value="ECO:0007669"/>
    <property type="project" value="TreeGrafter"/>
</dbReference>
<dbReference type="CDD" id="cd01991">
    <property type="entry name" value="Asn_synthase_B_C"/>
    <property type="match status" value="1"/>
</dbReference>
<feature type="binding site" evidence="9">
    <location>
        <begin position="435"/>
        <end position="436"/>
    </location>
    <ligand>
        <name>ATP</name>
        <dbReference type="ChEBI" id="CHEBI:30616"/>
    </ligand>
</feature>
<keyword evidence="6 8" id="KW-0315">Glutamine amidotransferase</keyword>
<comment type="caution">
    <text evidence="12">The sequence shown here is derived from an EMBL/GenBank/DDBJ whole genome shotgun (WGS) entry which is preliminary data.</text>
</comment>
<dbReference type="InterPro" id="IPR001962">
    <property type="entry name" value="Asn_synthase"/>
</dbReference>
<evidence type="ECO:0000256" key="1">
    <source>
        <dbReference type="ARBA" id="ARBA00005187"/>
    </source>
</evidence>
<dbReference type="InterPro" id="IPR017932">
    <property type="entry name" value="GATase_2_dom"/>
</dbReference>
<comment type="pathway">
    <text evidence="1">Amino-acid biosynthesis; L-asparagine biosynthesis; L-asparagine from L-aspartate (L-Gln route): step 1/1.</text>
</comment>
<feature type="binding site" evidence="9">
    <location>
        <position position="174"/>
    </location>
    <ligand>
        <name>L-glutamine</name>
        <dbReference type="ChEBI" id="CHEBI:58359"/>
    </ligand>
</feature>
<dbReference type="PANTHER" id="PTHR43284:SF1">
    <property type="entry name" value="ASPARAGINE SYNTHETASE"/>
    <property type="match status" value="1"/>
</dbReference>
<dbReference type="Proteomes" id="UP000316609">
    <property type="component" value="Unassembled WGS sequence"/>
</dbReference>
<sequence length="677" mass="75846">MARGECRPPAGAHPASIETTRVNQCLWILAMGRSRVTPGDGVSTIGARHGLAVRLAPLPIRPRRPPRPRLEVRSRMCGIYGSIGCGASLEASLACLRTLAHRGPDGEGYHSDPAHDVFLGHTRLSIVDLSPAGAQPMPNEDKSLWLVLNGEIYNHRALRRELIAKGHRFIGRCDAEVVLHLYEEHGERLLERLTGMFTFALWDLKARRLLLARDRIGIKPLFYALDGGTLAFSSELKALALTPGLDLTPDVTAYWDFLTYQFVPAPKTVYRAARKLPAGHLALFAAGRLEVRRWWEPRFDPDPAMTEERAIDELDALLDEVVSDHLLADVPVGLFLSGGVDSSLVAARVARATREPTAAFSIRFPDRPHDEAAIAAATARRLGFAWHVQEFGADDLLALVPTIPDLFDEPFGDQAALPMVGLARMTARKVKVVLSGDGGDETHLGYPRYFKERERRALHLLADALPAKRLLRRTSLRNTLEGPWGRMCHFYGGIPAHTKRAFAEVVAPELRDYDDYWLYKQHDRPELPPLARQQAIDFATWLVEGILTKVDRTSMRFGLEVRPPLLDHRVVGLATRIPDAVLAKDGVPKHLLKRLLERELPREIVHRRKTAFSVPLKQFIHERGLLRPERDLDVLGAFRIRREKVEHALSTSRDHHSYWLLAQLAAFVQREAVTASP</sequence>
<keyword evidence="5 9" id="KW-0067">ATP-binding</keyword>
<dbReference type="InterPro" id="IPR033738">
    <property type="entry name" value="AsnB_N"/>
</dbReference>
<comment type="catalytic activity">
    <reaction evidence="7">
        <text>L-aspartate + L-glutamine + ATP + H2O = L-asparagine + L-glutamate + AMP + diphosphate + H(+)</text>
        <dbReference type="Rhea" id="RHEA:12228"/>
        <dbReference type="ChEBI" id="CHEBI:15377"/>
        <dbReference type="ChEBI" id="CHEBI:15378"/>
        <dbReference type="ChEBI" id="CHEBI:29985"/>
        <dbReference type="ChEBI" id="CHEBI:29991"/>
        <dbReference type="ChEBI" id="CHEBI:30616"/>
        <dbReference type="ChEBI" id="CHEBI:33019"/>
        <dbReference type="ChEBI" id="CHEBI:58048"/>
        <dbReference type="ChEBI" id="CHEBI:58359"/>
        <dbReference type="ChEBI" id="CHEBI:456215"/>
        <dbReference type="EC" id="6.3.5.4"/>
    </reaction>
</comment>
<accession>A0A538TVF7</accession>
<dbReference type="Gene3D" id="3.40.50.620">
    <property type="entry name" value="HUPs"/>
    <property type="match status" value="1"/>
</dbReference>
<feature type="binding site" evidence="9">
    <location>
        <position position="362"/>
    </location>
    <ligand>
        <name>ATP</name>
        <dbReference type="ChEBI" id="CHEBI:30616"/>
    </ligand>
</feature>
<evidence type="ECO:0000256" key="7">
    <source>
        <dbReference type="ARBA" id="ARBA00048741"/>
    </source>
</evidence>
<dbReference type="NCBIfam" id="TIGR01536">
    <property type="entry name" value="asn_synth_AEB"/>
    <property type="match status" value="1"/>
</dbReference>
<evidence type="ECO:0000256" key="3">
    <source>
        <dbReference type="ARBA" id="ARBA00012737"/>
    </source>
</evidence>
<reference evidence="12 13" key="1">
    <citation type="journal article" date="2019" name="Nat. Microbiol.">
        <title>Mediterranean grassland soil C-N compound turnover is dependent on rainfall and depth, and is mediated by genomically divergent microorganisms.</title>
        <authorList>
            <person name="Diamond S."/>
            <person name="Andeer P.F."/>
            <person name="Li Z."/>
            <person name="Crits-Christoph A."/>
            <person name="Burstein D."/>
            <person name="Anantharaman K."/>
            <person name="Lane K.R."/>
            <person name="Thomas B.C."/>
            <person name="Pan C."/>
            <person name="Northen T.R."/>
            <person name="Banfield J.F."/>
        </authorList>
    </citation>
    <scope>NUCLEOTIDE SEQUENCE [LARGE SCALE GENOMIC DNA]</scope>
    <source>
        <strain evidence="12">WS_8</strain>
    </source>
</reference>
<evidence type="ECO:0000313" key="12">
    <source>
        <dbReference type="EMBL" id="TMQ67607.1"/>
    </source>
</evidence>
<dbReference type="InterPro" id="IPR006426">
    <property type="entry name" value="Asn_synth_AEB"/>
</dbReference>
<proteinExistence type="inferred from homology"/>
<evidence type="ECO:0000259" key="11">
    <source>
        <dbReference type="PROSITE" id="PS51278"/>
    </source>
</evidence>
<feature type="site" description="Important for beta-aspartyl-AMP intermediate formation" evidence="10">
    <location>
        <position position="437"/>
    </location>
</feature>
<dbReference type="EMBL" id="VBOY01000035">
    <property type="protein sequence ID" value="TMQ67607.1"/>
    <property type="molecule type" value="Genomic_DNA"/>
</dbReference>
<evidence type="ECO:0000256" key="8">
    <source>
        <dbReference type="PIRSR" id="PIRSR001589-1"/>
    </source>
</evidence>
<evidence type="ECO:0000256" key="5">
    <source>
        <dbReference type="ARBA" id="ARBA00022840"/>
    </source>
</evidence>